<dbReference type="GO" id="GO:0017022">
    <property type="term" value="F:myosin binding"/>
    <property type="evidence" value="ECO:0007669"/>
    <property type="project" value="TreeGrafter"/>
</dbReference>
<dbReference type="GO" id="GO:0006605">
    <property type="term" value="P:protein targeting"/>
    <property type="evidence" value="ECO:0007669"/>
    <property type="project" value="TreeGrafter"/>
</dbReference>
<dbReference type="InterPro" id="IPR006933">
    <property type="entry name" value="HAP1_N"/>
</dbReference>
<evidence type="ECO:0000259" key="5">
    <source>
        <dbReference type="SMART" id="SM01424"/>
    </source>
</evidence>
<dbReference type="AlphaFoldDB" id="A0A485MYH7"/>
<dbReference type="GO" id="GO:0048011">
    <property type="term" value="P:neurotrophin TRK receptor signaling pathway"/>
    <property type="evidence" value="ECO:0007669"/>
    <property type="project" value="TreeGrafter"/>
</dbReference>
<name>A0A485MYH7_LYNPA</name>
<evidence type="ECO:0000256" key="1">
    <source>
        <dbReference type="ARBA" id="ARBA00004173"/>
    </source>
</evidence>
<protein>
    <recommendedName>
        <fullName evidence="5">HAP1 N-terminal domain-containing protein</fullName>
    </recommendedName>
</protein>
<dbReference type="InterPro" id="IPR051946">
    <property type="entry name" value="Intracell_Traff-Reg"/>
</dbReference>
<dbReference type="Pfam" id="PF04849">
    <property type="entry name" value="HAP1_N"/>
    <property type="match status" value="1"/>
</dbReference>
<feature type="domain" description="HAP1 N-terminal" evidence="5">
    <location>
        <begin position="1"/>
        <end position="257"/>
    </location>
</feature>
<dbReference type="GO" id="GO:0047496">
    <property type="term" value="P:vesicle transport along microtubule"/>
    <property type="evidence" value="ECO:0007669"/>
    <property type="project" value="TreeGrafter"/>
</dbReference>
<keyword evidence="2" id="KW-0175">Coiled coil</keyword>
<dbReference type="GO" id="GO:0098957">
    <property type="term" value="P:anterograde axonal transport of mitochondrion"/>
    <property type="evidence" value="ECO:0007669"/>
    <property type="project" value="TreeGrafter"/>
</dbReference>
<dbReference type="EMBL" id="CAAGRJ010007019">
    <property type="protein sequence ID" value="VFV24963.1"/>
    <property type="molecule type" value="Genomic_DNA"/>
</dbReference>
<organism evidence="6 7">
    <name type="scientific">Lynx pardinus</name>
    <name type="common">Iberian lynx</name>
    <name type="synonym">Felis pardina</name>
    <dbReference type="NCBI Taxonomy" id="191816"/>
    <lineage>
        <taxon>Eukaryota</taxon>
        <taxon>Metazoa</taxon>
        <taxon>Chordata</taxon>
        <taxon>Craniata</taxon>
        <taxon>Vertebrata</taxon>
        <taxon>Euteleostomi</taxon>
        <taxon>Mammalia</taxon>
        <taxon>Eutheria</taxon>
        <taxon>Laurasiatheria</taxon>
        <taxon>Carnivora</taxon>
        <taxon>Feliformia</taxon>
        <taxon>Felidae</taxon>
        <taxon>Felinae</taxon>
        <taxon>Lynx</taxon>
    </lineage>
</organism>
<gene>
    <name evidence="6" type="ORF">LYPA_23C007595</name>
</gene>
<evidence type="ECO:0000256" key="2">
    <source>
        <dbReference type="ARBA" id="ARBA00023054"/>
    </source>
</evidence>
<proteinExistence type="predicted"/>
<evidence type="ECO:0000256" key="4">
    <source>
        <dbReference type="SAM" id="MobiDB-lite"/>
    </source>
</evidence>
<dbReference type="PANTHER" id="PTHR15751:SF14">
    <property type="entry name" value="HUNTINGTIN-ASSOCIATED PROTEIN 1"/>
    <property type="match status" value="1"/>
</dbReference>
<sequence length="364" mass="41281">MEGGCAPQRERDLNTAARIGQSLVRQNSVLMGEHSKLEAMLGSAREDILHLRYQVSLGDDLLQLYSDSEEEEEEEEEEEPEEEEQQHYHSYGAPEPTCLRETEVLHDYPQLEALQEQLRLLEEENKQLRRRRGPSPREGHSVFQEPGRMTLLPYVASLYVTSYLKGCQSLTHVPGKTCRKWWGGLGGEVLTSLGSFQHGAETEKLQQQLASERVIQMLLQHENLQVASQLQDLQEKYTERGGMLTQAQEEVKTLRQQAPGSADPVTRYTHAVPLEALPGFQEALGEELRRSIKIISDPVFFMERWSSDLGCSRLCRSEVREQDQGLEAEKGLLTAEDFVAEDFVPVEELVPEEERGGHRRGGVS</sequence>
<dbReference type="Proteomes" id="UP000386466">
    <property type="component" value="Unassembled WGS sequence"/>
</dbReference>
<keyword evidence="7" id="KW-1185">Reference proteome</keyword>
<feature type="region of interest" description="Disordered" evidence="4">
    <location>
        <begin position="67"/>
        <end position="94"/>
    </location>
</feature>
<dbReference type="GO" id="GO:0022008">
    <property type="term" value="P:neurogenesis"/>
    <property type="evidence" value="ECO:0007669"/>
    <property type="project" value="TreeGrafter"/>
</dbReference>
<evidence type="ECO:0000256" key="3">
    <source>
        <dbReference type="ARBA" id="ARBA00023128"/>
    </source>
</evidence>
<keyword evidence="3" id="KW-0496">Mitochondrion</keyword>
<dbReference type="SMART" id="SM01424">
    <property type="entry name" value="HAP1_N"/>
    <property type="match status" value="1"/>
</dbReference>
<reference evidence="6 7" key="1">
    <citation type="submission" date="2019-01" db="EMBL/GenBank/DDBJ databases">
        <authorList>
            <person name="Alioto T."/>
            <person name="Alioto T."/>
        </authorList>
    </citation>
    <scope>NUCLEOTIDE SEQUENCE [LARGE SCALE GENOMIC DNA]</scope>
</reference>
<comment type="subcellular location">
    <subcellularLocation>
        <location evidence="1">Mitochondrion</location>
    </subcellularLocation>
</comment>
<dbReference type="GO" id="GO:0005102">
    <property type="term" value="F:signaling receptor binding"/>
    <property type="evidence" value="ECO:0007669"/>
    <property type="project" value="TreeGrafter"/>
</dbReference>
<dbReference type="GO" id="GO:0005739">
    <property type="term" value="C:mitochondrion"/>
    <property type="evidence" value="ECO:0007669"/>
    <property type="project" value="UniProtKB-SubCell"/>
</dbReference>
<dbReference type="PANTHER" id="PTHR15751">
    <property type="entry name" value="TRAFFICKING KINESIN-BINDING PROTEIN"/>
    <property type="match status" value="1"/>
</dbReference>
<dbReference type="GO" id="GO:0030425">
    <property type="term" value="C:dendrite"/>
    <property type="evidence" value="ECO:0007669"/>
    <property type="project" value="TreeGrafter"/>
</dbReference>
<dbReference type="GO" id="GO:0048311">
    <property type="term" value="P:mitochondrion distribution"/>
    <property type="evidence" value="ECO:0007669"/>
    <property type="project" value="TreeGrafter"/>
</dbReference>
<evidence type="ECO:0000313" key="6">
    <source>
        <dbReference type="EMBL" id="VFV24963.1"/>
    </source>
</evidence>
<accession>A0A485MYH7</accession>
<evidence type="ECO:0000313" key="7">
    <source>
        <dbReference type="Proteomes" id="UP000386466"/>
    </source>
</evidence>
<feature type="compositionally biased region" description="Acidic residues" evidence="4">
    <location>
        <begin position="67"/>
        <end position="84"/>
    </location>
</feature>
<dbReference type="GO" id="GO:1904115">
    <property type="term" value="C:axon cytoplasm"/>
    <property type="evidence" value="ECO:0007669"/>
    <property type="project" value="GOC"/>
</dbReference>
<dbReference type="GO" id="GO:0031410">
    <property type="term" value="C:cytoplasmic vesicle"/>
    <property type="evidence" value="ECO:0007669"/>
    <property type="project" value="TreeGrafter"/>
</dbReference>